<keyword evidence="4" id="KW-1185">Reference proteome</keyword>
<dbReference type="InterPro" id="IPR011029">
    <property type="entry name" value="DEATH-like_dom_sf"/>
</dbReference>
<dbReference type="Pfam" id="PF00531">
    <property type="entry name" value="Death"/>
    <property type="match status" value="2"/>
</dbReference>
<feature type="domain" description="Death" evidence="2">
    <location>
        <begin position="294"/>
        <end position="377"/>
    </location>
</feature>
<protein>
    <submittedName>
        <fullName evidence="5">Uncharacterized protein LOC109474183</fullName>
    </submittedName>
</protein>
<dbReference type="Gene3D" id="1.10.533.10">
    <property type="entry name" value="Death Domain, Fas"/>
    <property type="match status" value="2"/>
</dbReference>
<dbReference type="PANTHER" id="PTHR15077">
    <property type="entry name" value="FAS-ASSOCIATING DEATH DOMAIN-CONTAINING PROTEIN FADD"/>
    <property type="match status" value="1"/>
</dbReference>
<gene>
    <name evidence="5" type="primary">LOC109474183</name>
</gene>
<feature type="region of interest" description="Disordered" evidence="1">
    <location>
        <begin position="98"/>
        <end position="135"/>
    </location>
</feature>
<dbReference type="InterPro" id="IPR000157">
    <property type="entry name" value="TIR_dom"/>
</dbReference>
<dbReference type="GO" id="GO:0007165">
    <property type="term" value="P:signal transduction"/>
    <property type="evidence" value="ECO:0007669"/>
    <property type="project" value="InterPro"/>
</dbReference>
<dbReference type="PROSITE" id="PS50104">
    <property type="entry name" value="TIR"/>
    <property type="match status" value="1"/>
</dbReference>
<evidence type="ECO:0000256" key="1">
    <source>
        <dbReference type="SAM" id="MobiDB-lite"/>
    </source>
</evidence>
<name>A0A6P4Z7U8_BRABE</name>
<dbReference type="KEGG" id="bbel:109474183"/>
<dbReference type="CDD" id="cd01670">
    <property type="entry name" value="Death"/>
    <property type="match status" value="2"/>
</dbReference>
<dbReference type="RefSeq" id="XP_019629994.1">
    <property type="nucleotide sequence ID" value="XM_019774435.1"/>
</dbReference>
<evidence type="ECO:0000313" key="5">
    <source>
        <dbReference type="RefSeq" id="XP_019629994.1"/>
    </source>
</evidence>
<reference evidence="5" key="1">
    <citation type="submission" date="2025-08" db="UniProtKB">
        <authorList>
            <consortium name="RefSeq"/>
        </authorList>
    </citation>
    <scope>IDENTIFICATION</scope>
    <source>
        <tissue evidence="5">Gonad</tissue>
    </source>
</reference>
<dbReference type="Pfam" id="PF13676">
    <property type="entry name" value="TIR_2"/>
    <property type="match status" value="1"/>
</dbReference>
<sequence>MANQGVQKYFFHTKNAVTSGWKDLADCLEFDYPEISNIEGRNRDDKARCMDLLHEWKKKKGNAATTEVLMKALYNADLAGIVDALVGRYPELAVYQMPPVQPPREQPTMVQPHPAPRVQPSQVPRRQPSHWDEPASQGEKKLFIVHGGEDKDTLVEPLAQEIVQQGMPRENVFFDKWSIGHTQGIKQSIASAIHDSSCKLAVIVISEDMMKKYWPKKEFEEFLKRGIRFFPIFYGVNPADVRTSYSPTLADTRGKEIPRTGHRVDGALIAGTANEILTVLQELGGSYTCSQDVMMKYFKVIAKEMPADWKELALNLGVPWAQIKAVNLHNSADPWTSCHEVLDMWRKTNGRDATKEDLIKAVSETGNQEVAEKLKDL</sequence>
<dbReference type="OrthoDB" id="100767at2759"/>
<dbReference type="AlphaFoldDB" id="A0A6P4Z7U8"/>
<dbReference type="Gene3D" id="3.40.50.10140">
    <property type="entry name" value="Toll/interleukin-1 receptor homology (TIR) domain"/>
    <property type="match status" value="1"/>
</dbReference>
<dbReference type="GeneID" id="109474183"/>
<evidence type="ECO:0000313" key="4">
    <source>
        <dbReference type="Proteomes" id="UP000515135"/>
    </source>
</evidence>
<evidence type="ECO:0000259" key="3">
    <source>
        <dbReference type="PROSITE" id="PS50104"/>
    </source>
</evidence>
<dbReference type="SUPFAM" id="SSF52200">
    <property type="entry name" value="Toll/Interleukin receptor TIR domain"/>
    <property type="match status" value="1"/>
</dbReference>
<dbReference type="PANTHER" id="PTHR15077:SF9">
    <property type="entry name" value="C-TERMINAL OF ROC (COR) DOMAIN-CONTAINING PROTEIN"/>
    <property type="match status" value="1"/>
</dbReference>
<dbReference type="SUPFAM" id="SSF47986">
    <property type="entry name" value="DEATH domain"/>
    <property type="match status" value="2"/>
</dbReference>
<dbReference type="InterPro" id="IPR035897">
    <property type="entry name" value="Toll_tir_struct_dom_sf"/>
</dbReference>
<feature type="domain" description="Death" evidence="2">
    <location>
        <begin position="21"/>
        <end position="89"/>
    </location>
</feature>
<organism evidence="4 5">
    <name type="scientific">Branchiostoma belcheri</name>
    <name type="common">Amphioxus</name>
    <dbReference type="NCBI Taxonomy" id="7741"/>
    <lineage>
        <taxon>Eukaryota</taxon>
        <taxon>Metazoa</taxon>
        <taxon>Chordata</taxon>
        <taxon>Cephalochordata</taxon>
        <taxon>Leptocardii</taxon>
        <taxon>Amphioxiformes</taxon>
        <taxon>Branchiostomatidae</taxon>
        <taxon>Branchiostoma</taxon>
    </lineage>
</organism>
<dbReference type="Proteomes" id="UP000515135">
    <property type="component" value="Unplaced"/>
</dbReference>
<proteinExistence type="predicted"/>
<dbReference type="InterPro" id="IPR016729">
    <property type="entry name" value="FADD"/>
</dbReference>
<dbReference type="PROSITE" id="PS50017">
    <property type="entry name" value="DEATH_DOMAIN"/>
    <property type="match status" value="2"/>
</dbReference>
<dbReference type="InterPro" id="IPR000488">
    <property type="entry name" value="Death_dom"/>
</dbReference>
<feature type="domain" description="TIR" evidence="3">
    <location>
        <begin position="138"/>
        <end position="268"/>
    </location>
</feature>
<evidence type="ECO:0000259" key="2">
    <source>
        <dbReference type="PROSITE" id="PS50017"/>
    </source>
</evidence>
<accession>A0A6P4Z7U8</accession>